<gene>
    <name evidence="1" type="ORF">FCALED_LOCUS16045</name>
</gene>
<dbReference type="Proteomes" id="UP000789570">
    <property type="component" value="Unassembled WGS sequence"/>
</dbReference>
<protein>
    <submittedName>
        <fullName evidence="1">1715_t:CDS:1</fullName>
    </submittedName>
</protein>
<feature type="non-terminal residue" evidence="1">
    <location>
        <position position="1"/>
    </location>
</feature>
<proteinExistence type="predicted"/>
<evidence type="ECO:0000313" key="2">
    <source>
        <dbReference type="Proteomes" id="UP000789570"/>
    </source>
</evidence>
<name>A0A9N9IQJ2_9GLOM</name>
<reference evidence="1" key="1">
    <citation type="submission" date="2021-06" db="EMBL/GenBank/DDBJ databases">
        <authorList>
            <person name="Kallberg Y."/>
            <person name="Tangrot J."/>
            <person name="Rosling A."/>
        </authorList>
    </citation>
    <scope>NUCLEOTIDE SEQUENCE</scope>
    <source>
        <strain evidence="1">UK204</strain>
    </source>
</reference>
<accession>A0A9N9IQJ2</accession>
<sequence length="41" mass="4960">GYTRQPSNRDLTKIENKGTKEEDMFVWITRDNYLELQILWG</sequence>
<organism evidence="1 2">
    <name type="scientific">Funneliformis caledonium</name>
    <dbReference type="NCBI Taxonomy" id="1117310"/>
    <lineage>
        <taxon>Eukaryota</taxon>
        <taxon>Fungi</taxon>
        <taxon>Fungi incertae sedis</taxon>
        <taxon>Mucoromycota</taxon>
        <taxon>Glomeromycotina</taxon>
        <taxon>Glomeromycetes</taxon>
        <taxon>Glomerales</taxon>
        <taxon>Glomeraceae</taxon>
        <taxon>Funneliformis</taxon>
    </lineage>
</organism>
<comment type="caution">
    <text evidence="1">The sequence shown here is derived from an EMBL/GenBank/DDBJ whole genome shotgun (WGS) entry which is preliminary data.</text>
</comment>
<dbReference type="EMBL" id="CAJVPQ010016990">
    <property type="protein sequence ID" value="CAG8747192.1"/>
    <property type="molecule type" value="Genomic_DNA"/>
</dbReference>
<evidence type="ECO:0000313" key="1">
    <source>
        <dbReference type="EMBL" id="CAG8747192.1"/>
    </source>
</evidence>
<keyword evidence="2" id="KW-1185">Reference proteome</keyword>
<dbReference type="AlphaFoldDB" id="A0A9N9IQJ2"/>